<protein>
    <submittedName>
        <fullName evidence="3">Uncharacterized protein</fullName>
    </submittedName>
</protein>
<sequence length="290" mass="30696">MSLPRDPDHDLDRLLADDGGELTALYRRLPKAEPPRRLDRSVLGEAARAVRGYTPRRQRWLLGVGSAAGIVLAAGIAWHVGQDAVRHEAQGEMPVQSAPAAPSRNQNYVPVQPLSEPAAKHAPPMAQDAVGAAAPAAAPPPAAAKPVPRKAGARAKDVAPPLAQPATPPVAPPPAAAAAAPAAEAFPAQTQRQEAEAATGAARAGAAAESDLMAKERLDDKALRTRAAPAPPSSSVELRRDMQLAPEDWLAHVRQLLHQGRRQQAIESLRLFRKAHPRHPLPDELRALLD</sequence>
<keyword evidence="4" id="KW-1185">Reference proteome</keyword>
<keyword evidence="2" id="KW-0812">Transmembrane</keyword>
<evidence type="ECO:0000256" key="1">
    <source>
        <dbReference type="SAM" id="MobiDB-lite"/>
    </source>
</evidence>
<accession>A0A839EQQ4</accession>
<feature type="compositionally biased region" description="Low complexity" evidence="1">
    <location>
        <begin position="176"/>
        <end position="209"/>
    </location>
</feature>
<feature type="region of interest" description="Disordered" evidence="1">
    <location>
        <begin position="90"/>
        <end position="212"/>
    </location>
</feature>
<reference evidence="3 4" key="1">
    <citation type="submission" date="2020-07" db="EMBL/GenBank/DDBJ databases">
        <title>Genomic Encyclopedia of Type Strains, Phase IV (KMG-V): Genome sequencing to study the core and pangenomes of soil and plant-associated prokaryotes.</title>
        <authorList>
            <person name="Whitman W."/>
        </authorList>
    </citation>
    <scope>NUCLEOTIDE SEQUENCE [LARGE SCALE GENOMIC DNA]</scope>
    <source>
        <strain evidence="3 4">RH2WT43</strain>
    </source>
</reference>
<proteinExistence type="predicted"/>
<feature type="transmembrane region" description="Helical" evidence="2">
    <location>
        <begin position="60"/>
        <end position="80"/>
    </location>
</feature>
<feature type="compositionally biased region" description="Low complexity" evidence="1">
    <location>
        <begin position="122"/>
        <end position="136"/>
    </location>
</feature>
<evidence type="ECO:0000313" key="3">
    <source>
        <dbReference type="EMBL" id="MBA8886075.1"/>
    </source>
</evidence>
<keyword evidence="2" id="KW-0472">Membrane</keyword>
<feature type="compositionally biased region" description="Pro residues" evidence="1">
    <location>
        <begin position="162"/>
        <end position="175"/>
    </location>
</feature>
<keyword evidence="2" id="KW-1133">Transmembrane helix</keyword>
<dbReference type="EMBL" id="JACGXL010000001">
    <property type="protein sequence ID" value="MBA8886075.1"/>
    <property type="molecule type" value="Genomic_DNA"/>
</dbReference>
<dbReference type="Proteomes" id="UP000550401">
    <property type="component" value="Unassembled WGS sequence"/>
</dbReference>
<gene>
    <name evidence="3" type="ORF">FHW12_000266</name>
</gene>
<evidence type="ECO:0000313" key="4">
    <source>
        <dbReference type="Proteomes" id="UP000550401"/>
    </source>
</evidence>
<name>A0A839EQQ4_9GAMM</name>
<dbReference type="AlphaFoldDB" id="A0A839EQQ4"/>
<dbReference type="RefSeq" id="WP_182529186.1">
    <property type="nucleotide sequence ID" value="NZ_JACGXL010000001.1"/>
</dbReference>
<comment type="caution">
    <text evidence="3">The sequence shown here is derived from an EMBL/GenBank/DDBJ whole genome shotgun (WGS) entry which is preliminary data.</text>
</comment>
<organism evidence="3 4">
    <name type="scientific">Dokdonella fugitiva</name>
    <dbReference type="NCBI Taxonomy" id="328517"/>
    <lineage>
        <taxon>Bacteria</taxon>
        <taxon>Pseudomonadati</taxon>
        <taxon>Pseudomonadota</taxon>
        <taxon>Gammaproteobacteria</taxon>
        <taxon>Lysobacterales</taxon>
        <taxon>Rhodanobacteraceae</taxon>
        <taxon>Dokdonella</taxon>
    </lineage>
</organism>
<evidence type="ECO:0000256" key="2">
    <source>
        <dbReference type="SAM" id="Phobius"/>
    </source>
</evidence>